<dbReference type="EMBL" id="JAADJZ010000039">
    <property type="protein sequence ID" value="KAF2864803.1"/>
    <property type="molecule type" value="Genomic_DNA"/>
</dbReference>
<protein>
    <submittedName>
        <fullName evidence="1">Uncharacterized protein</fullName>
    </submittedName>
</protein>
<reference evidence="1 2" key="1">
    <citation type="submission" date="2020-01" db="EMBL/GenBank/DDBJ databases">
        <authorList>
            <consortium name="DOE Joint Genome Institute"/>
            <person name="Haridas S."/>
            <person name="Albert R."/>
            <person name="Binder M."/>
            <person name="Bloem J."/>
            <person name="Labutti K."/>
            <person name="Salamov A."/>
            <person name="Andreopoulos B."/>
            <person name="Baker S.E."/>
            <person name="Barry K."/>
            <person name="Bills G."/>
            <person name="Bluhm B.H."/>
            <person name="Cannon C."/>
            <person name="Castanera R."/>
            <person name="Culley D.E."/>
            <person name="Daum C."/>
            <person name="Ezra D."/>
            <person name="Gonzalez J.B."/>
            <person name="Henrissat B."/>
            <person name="Kuo A."/>
            <person name="Liang C."/>
            <person name="Lipzen A."/>
            <person name="Lutzoni F."/>
            <person name="Magnuson J."/>
            <person name="Mondo S."/>
            <person name="Nolan M."/>
            <person name="Ohm R."/>
            <person name="Pangilinan J."/>
            <person name="Park H.-J.H."/>
            <person name="Ramirez L."/>
            <person name="Alfaro M."/>
            <person name="Sun H."/>
            <person name="Tritt A."/>
            <person name="Yoshinaga Y."/>
            <person name="Zwiers L.-H.L."/>
            <person name="Turgeon B.G."/>
            <person name="Goodwin S.B."/>
            <person name="Spatafora J.W."/>
            <person name="Crous P.W."/>
            <person name="Grigoriev I.V."/>
        </authorList>
    </citation>
    <scope>NUCLEOTIDE SEQUENCE [LARGE SCALE GENOMIC DNA]</scope>
    <source>
        <strain evidence="1 2">CBS 611.86</strain>
    </source>
</reference>
<dbReference type="Proteomes" id="UP000481861">
    <property type="component" value="Unassembled WGS sequence"/>
</dbReference>
<gene>
    <name evidence="1" type="ORF">BDV95DRAFT_588053</name>
</gene>
<accession>A0A7C8M3Q3</accession>
<proteinExistence type="predicted"/>
<keyword evidence="2" id="KW-1185">Reference proteome</keyword>
<organism evidence="1 2">
    <name type="scientific">Massariosphaeria phaeospora</name>
    <dbReference type="NCBI Taxonomy" id="100035"/>
    <lineage>
        <taxon>Eukaryota</taxon>
        <taxon>Fungi</taxon>
        <taxon>Dikarya</taxon>
        <taxon>Ascomycota</taxon>
        <taxon>Pezizomycotina</taxon>
        <taxon>Dothideomycetes</taxon>
        <taxon>Pleosporomycetidae</taxon>
        <taxon>Pleosporales</taxon>
        <taxon>Pleosporales incertae sedis</taxon>
        <taxon>Massariosphaeria</taxon>
    </lineage>
</organism>
<evidence type="ECO:0000313" key="1">
    <source>
        <dbReference type="EMBL" id="KAF2864803.1"/>
    </source>
</evidence>
<dbReference type="AlphaFoldDB" id="A0A7C8M3Q3"/>
<name>A0A7C8M3Q3_9PLEO</name>
<sequence>MLSFFSSPSQLSSAQLLTLIQSLIHSFSHSFTHQSVVHSLISIADIQIQSNPLQSNPELNFNTISSQLISSQIPAKMFNLSTLAVALVAAATLATASPAPMKRGTGTWNVDVLASSDCNGAVTSRIEHFGGHCSKTPGNGMRVATDGGCQTWVYVGNDCAGSKELLTVGGCYPRVFGSFIVVC</sequence>
<comment type="caution">
    <text evidence="1">The sequence shown here is derived from an EMBL/GenBank/DDBJ whole genome shotgun (WGS) entry which is preliminary data.</text>
</comment>
<evidence type="ECO:0000313" key="2">
    <source>
        <dbReference type="Proteomes" id="UP000481861"/>
    </source>
</evidence>